<protein>
    <submittedName>
        <fullName evidence="3">Uncharacterized protein</fullName>
    </submittedName>
</protein>
<proteinExistence type="predicted"/>
<sequence length="194" mass="20410">MVAHPVPHPVEVVEGVVVVDDNEMLLSAVGADLHRVFRVVHPVIIVLVAAGALLAALLLHRPVCDHAVPGGAPLSAQNLEEGDGEKHAPDPEADVEGLGVFHAPGAGLPGDEKAGHGNDGKTCRKDGGPPAGVLQIFLKRRVVDLLRVPHPSAPFPLSATRLGLLLRPAGMAEFRPVRQVRSALGTLHECHPFR</sequence>
<accession>A0A644WUY4</accession>
<feature type="transmembrane region" description="Helical" evidence="2">
    <location>
        <begin position="39"/>
        <end position="59"/>
    </location>
</feature>
<name>A0A644WUY4_9ZZZZ</name>
<feature type="compositionally biased region" description="Basic and acidic residues" evidence="1">
    <location>
        <begin position="110"/>
        <end position="127"/>
    </location>
</feature>
<evidence type="ECO:0000256" key="2">
    <source>
        <dbReference type="SAM" id="Phobius"/>
    </source>
</evidence>
<keyword evidence="2" id="KW-0472">Membrane</keyword>
<keyword evidence="2" id="KW-0812">Transmembrane</keyword>
<dbReference type="EMBL" id="VSSQ01001368">
    <property type="protein sequence ID" value="MPM07716.1"/>
    <property type="molecule type" value="Genomic_DNA"/>
</dbReference>
<reference evidence="3" key="1">
    <citation type="submission" date="2019-08" db="EMBL/GenBank/DDBJ databases">
        <authorList>
            <person name="Kucharzyk K."/>
            <person name="Murdoch R.W."/>
            <person name="Higgins S."/>
            <person name="Loffler F."/>
        </authorList>
    </citation>
    <scope>NUCLEOTIDE SEQUENCE</scope>
</reference>
<evidence type="ECO:0000256" key="1">
    <source>
        <dbReference type="SAM" id="MobiDB-lite"/>
    </source>
</evidence>
<comment type="caution">
    <text evidence="3">The sequence shown here is derived from an EMBL/GenBank/DDBJ whole genome shotgun (WGS) entry which is preliminary data.</text>
</comment>
<feature type="region of interest" description="Disordered" evidence="1">
    <location>
        <begin position="74"/>
        <end position="127"/>
    </location>
</feature>
<gene>
    <name evidence="3" type="ORF">SDC9_54023</name>
</gene>
<dbReference type="AlphaFoldDB" id="A0A644WUY4"/>
<keyword evidence="2" id="KW-1133">Transmembrane helix</keyword>
<evidence type="ECO:0000313" key="3">
    <source>
        <dbReference type="EMBL" id="MPM07716.1"/>
    </source>
</evidence>
<organism evidence="3">
    <name type="scientific">bioreactor metagenome</name>
    <dbReference type="NCBI Taxonomy" id="1076179"/>
    <lineage>
        <taxon>unclassified sequences</taxon>
        <taxon>metagenomes</taxon>
        <taxon>ecological metagenomes</taxon>
    </lineage>
</organism>